<feature type="transmembrane region" description="Helical" evidence="1">
    <location>
        <begin position="148"/>
        <end position="174"/>
    </location>
</feature>
<dbReference type="AlphaFoldDB" id="A0A8J8GRU3"/>
<feature type="transmembrane region" description="Helical" evidence="1">
    <location>
        <begin position="186"/>
        <end position="205"/>
    </location>
</feature>
<sequence>MRRDPSLLLPFAVAGVLLAIVDWLRRRDPLPTLSLDDSVDFTISVEFDGYPTGVPETTRSLEALVDLKHPYLAWGIGLEAVALLIVAVAGTITIARALEEGSGIASAGTESHWIRRVPAYFGLVVLFSAAGRLLGSLGTLGLVLGIPLFVLIFAAMVRLFAAPAFVVTGAGPVAALRRSVRATRGAGWSIAALVLAFGVAAWLLTLVPLPYAGTVLSSALVASVHAVAVAVVRERSDGRTASDG</sequence>
<comment type="caution">
    <text evidence="2">The sequence shown here is derived from an EMBL/GenBank/DDBJ whole genome shotgun (WGS) entry which is preliminary data.</text>
</comment>
<keyword evidence="1" id="KW-1133">Transmembrane helix</keyword>
<keyword evidence="1" id="KW-0472">Membrane</keyword>
<reference evidence="2" key="1">
    <citation type="submission" date="2020-06" db="EMBL/GenBank/DDBJ databases">
        <title>Haloterrigena sp. nov., an extremely halophilic archaeon isolated from a saline sediment.</title>
        <authorList>
            <person name="Liu B.-B."/>
        </authorList>
    </citation>
    <scope>NUCLEOTIDE SEQUENCE</scope>
    <source>
        <strain evidence="2">SYSU A121-1</strain>
    </source>
</reference>
<protein>
    <submittedName>
        <fullName evidence="2">Uncharacterized protein</fullName>
    </submittedName>
</protein>
<accession>A0A8J8GRU3</accession>
<name>A0A8J8GRU3_9EURY</name>
<gene>
    <name evidence="2" type="ORF">HT576_20190</name>
</gene>
<proteinExistence type="predicted"/>
<evidence type="ECO:0000313" key="2">
    <source>
        <dbReference type="EMBL" id="NUB93324.1"/>
    </source>
</evidence>
<feature type="transmembrane region" description="Helical" evidence="1">
    <location>
        <begin position="211"/>
        <end position="232"/>
    </location>
</feature>
<evidence type="ECO:0000256" key="1">
    <source>
        <dbReference type="SAM" id="Phobius"/>
    </source>
</evidence>
<dbReference type="EMBL" id="JABURA010000001">
    <property type="protein sequence ID" value="NUB93324.1"/>
    <property type="molecule type" value="Genomic_DNA"/>
</dbReference>
<dbReference type="Proteomes" id="UP000728647">
    <property type="component" value="Unassembled WGS sequence"/>
</dbReference>
<organism evidence="2 3">
    <name type="scientific">Haloterrigena gelatinilytica</name>
    <dbReference type="NCBI Taxonomy" id="2741724"/>
    <lineage>
        <taxon>Archaea</taxon>
        <taxon>Methanobacteriati</taxon>
        <taxon>Methanobacteriota</taxon>
        <taxon>Stenosarchaea group</taxon>
        <taxon>Halobacteria</taxon>
        <taxon>Halobacteriales</taxon>
        <taxon>Natrialbaceae</taxon>
        <taxon>Haloterrigena</taxon>
    </lineage>
</organism>
<keyword evidence="1" id="KW-0812">Transmembrane</keyword>
<feature type="transmembrane region" description="Helical" evidence="1">
    <location>
        <begin position="71"/>
        <end position="98"/>
    </location>
</feature>
<feature type="transmembrane region" description="Helical" evidence="1">
    <location>
        <begin position="7"/>
        <end position="24"/>
    </location>
</feature>
<feature type="transmembrane region" description="Helical" evidence="1">
    <location>
        <begin position="119"/>
        <end position="142"/>
    </location>
</feature>
<evidence type="ECO:0000313" key="3">
    <source>
        <dbReference type="Proteomes" id="UP000728647"/>
    </source>
</evidence>